<name>A0A835Z785_9STRA</name>
<feature type="compositionally biased region" description="Gly residues" evidence="1">
    <location>
        <begin position="424"/>
        <end position="478"/>
    </location>
</feature>
<evidence type="ECO:0000313" key="3">
    <source>
        <dbReference type="Proteomes" id="UP000664859"/>
    </source>
</evidence>
<feature type="compositionally biased region" description="Gly residues" evidence="1">
    <location>
        <begin position="757"/>
        <end position="767"/>
    </location>
</feature>
<dbReference type="Proteomes" id="UP000664859">
    <property type="component" value="Unassembled WGS sequence"/>
</dbReference>
<evidence type="ECO:0000256" key="1">
    <source>
        <dbReference type="SAM" id="MobiDB-lite"/>
    </source>
</evidence>
<comment type="caution">
    <text evidence="2">The sequence shown here is derived from an EMBL/GenBank/DDBJ whole genome shotgun (WGS) entry which is preliminary data.</text>
</comment>
<evidence type="ECO:0000313" key="2">
    <source>
        <dbReference type="EMBL" id="KAG5183558.1"/>
    </source>
</evidence>
<gene>
    <name evidence="2" type="ORF">JKP88DRAFT_245196</name>
</gene>
<dbReference type="EMBL" id="JAFCMP010000201">
    <property type="protein sequence ID" value="KAG5183558.1"/>
    <property type="molecule type" value="Genomic_DNA"/>
</dbReference>
<organism evidence="2 3">
    <name type="scientific">Tribonema minus</name>
    <dbReference type="NCBI Taxonomy" id="303371"/>
    <lineage>
        <taxon>Eukaryota</taxon>
        <taxon>Sar</taxon>
        <taxon>Stramenopiles</taxon>
        <taxon>Ochrophyta</taxon>
        <taxon>PX clade</taxon>
        <taxon>Xanthophyceae</taxon>
        <taxon>Tribonematales</taxon>
        <taxon>Tribonemataceae</taxon>
        <taxon>Tribonema</taxon>
    </lineage>
</organism>
<sequence>MPIGWERQHGTRTSAAEGDSPLIGSPFAKKAMTTARRPDDWKAGHRLSVVHAVAEVPLQPASRGDWMSATAVPPVVLRQDAPDGLAPFFRAPVGATADDRQPSVSSSSARSSIASGGFGLTAETPRSMEHTSVHGVAVGTGNDTRPTYGYHDAIPPSRSNSYSAWERGGEMQQLAAELRRQLHADISHIIGFEVHAHMHTINTRLQATEDRAEALATRLERSYNDMYAMLVSIHRDMCAASVLQTASAPRSAPAAPVAASSSTRTVTGDACTPPRAGLCIQHAAMQRGDPLDILKPDACAQLDGAARQARHPATYMLMQQSPTQIRLAEQRQSEALTEAARRQRAHQRQEELSQLLQQDQLNAQAVLQQREINVQQRALDAQQAALLAEQACLRAEWRALEHASVRSRAGRDANSGNAPSQGGARYGGGSSGGGGDSGGSGSSGGGGDSGGSNSSDGGGGSGGGGSGGGDGDGGGGSTSGATVSHYGDDNSARRASVTAAAPAAEVDLAGFDASGYAIMRFAVTLDEKQFPKTKVDQGNVSALTFLQKQLPGKFRSAALALRQKQQPLWPALRNADDFGCEWFNTAVYSIVSCIANGGGDHPRLGMLARQTSSWETQGGEQGLRDGALLSWLFTKIGKFLEIAEPTSVAANLMNWSLRQGLALKLFIIEFSDAAHTATLLDNSLDHIVVTALLRIVRHHHPNISGAYKHAICEPAMYRSEQLLAILADEAQIADHYATTPRENCPIFPTDLASYRQGLGGSSDGGSGDDYYSGSDAEGDGLHYLGYSDYNSEEPGSPVSTAGSGTTGGGSVPPGSPAPSDGSDSASG</sequence>
<feature type="region of interest" description="Disordered" evidence="1">
    <location>
        <begin position="757"/>
        <end position="776"/>
    </location>
</feature>
<feature type="region of interest" description="Disordered" evidence="1">
    <location>
        <begin position="1"/>
        <end position="24"/>
    </location>
</feature>
<reference evidence="2" key="1">
    <citation type="submission" date="2021-02" db="EMBL/GenBank/DDBJ databases">
        <title>First Annotated Genome of the Yellow-green Alga Tribonema minus.</title>
        <authorList>
            <person name="Mahan K.M."/>
        </authorList>
    </citation>
    <scope>NUCLEOTIDE SEQUENCE</scope>
    <source>
        <strain evidence="2">UTEX B ZZ1240</strain>
    </source>
</reference>
<keyword evidence="3" id="KW-1185">Reference proteome</keyword>
<feature type="region of interest" description="Disordered" evidence="1">
    <location>
        <begin position="95"/>
        <end position="129"/>
    </location>
</feature>
<proteinExistence type="predicted"/>
<feature type="region of interest" description="Disordered" evidence="1">
    <location>
        <begin position="404"/>
        <end position="489"/>
    </location>
</feature>
<feature type="compositionally biased region" description="Low complexity" evidence="1">
    <location>
        <begin position="103"/>
        <end position="115"/>
    </location>
</feature>
<accession>A0A835Z785</accession>
<dbReference type="AlphaFoldDB" id="A0A835Z785"/>
<protein>
    <submittedName>
        <fullName evidence="2">Uncharacterized protein</fullName>
    </submittedName>
</protein>
<feature type="region of interest" description="Disordered" evidence="1">
    <location>
        <begin position="782"/>
        <end position="827"/>
    </location>
</feature>
<feature type="compositionally biased region" description="Low complexity" evidence="1">
    <location>
        <begin position="817"/>
        <end position="827"/>
    </location>
</feature>
<feature type="compositionally biased region" description="Low complexity" evidence="1">
    <location>
        <begin position="794"/>
        <end position="803"/>
    </location>
</feature>